<dbReference type="AlphaFoldDB" id="I3V1V7"/>
<evidence type="ECO:0000313" key="2">
    <source>
        <dbReference type="Proteomes" id="UP000005268"/>
    </source>
</evidence>
<evidence type="ECO:0000313" key="1">
    <source>
        <dbReference type="EMBL" id="AFK71728.1"/>
    </source>
</evidence>
<organism evidence="1 2">
    <name type="scientific">Pseudomonas putida ND6</name>
    <dbReference type="NCBI Taxonomy" id="231023"/>
    <lineage>
        <taxon>Bacteria</taxon>
        <taxon>Pseudomonadati</taxon>
        <taxon>Pseudomonadota</taxon>
        <taxon>Gammaproteobacteria</taxon>
        <taxon>Pseudomonadales</taxon>
        <taxon>Pseudomonadaceae</taxon>
        <taxon>Pseudomonas</taxon>
    </lineage>
</organism>
<dbReference type="HOGENOM" id="CLU_3347512_0_0_6"/>
<name>I3V1V7_PSEPU</name>
<proteinExistence type="predicted"/>
<sequence>MIMSLGCFLVFSLKQPSLISVDFTLEWGFSVDNLPSL</sequence>
<protein>
    <submittedName>
        <fullName evidence="1">Uncharacterized protein</fullName>
    </submittedName>
</protein>
<accession>I3V1V7</accession>
<gene>
    <name evidence="1" type="ORF">YSA_09162</name>
</gene>
<reference evidence="1 2" key="1">
    <citation type="journal article" date="2012" name="J. Bacteriol.">
        <title>Complete Genome Sequence of the Naphthalene-Degrading Pseudomonas putida Strain ND6.</title>
        <authorList>
            <person name="Li S."/>
            <person name="Zhao H."/>
            <person name="Li Y."/>
            <person name="Niu S."/>
            <person name="Cai B."/>
        </authorList>
    </citation>
    <scope>NUCLEOTIDE SEQUENCE [LARGE SCALE GENOMIC DNA]</scope>
    <source>
        <strain evidence="1 2">ND6</strain>
    </source>
</reference>
<dbReference type="EMBL" id="CP003588">
    <property type="protein sequence ID" value="AFK71728.1"/>
    <property type="molecule type" value="Genomic_DNA"/>
</dbReference>
<dbReference type="KEGG" id="ppi:YSA_09162"/>
<dbReference type="Proteomes" id="UP000005268">
    <property type="component" value="Chromosome"/>
</dbReference>